<keyword evidence="4 9" id="KW-0812">Transmembrane</keyword>
<feature type="transmembrane region" description="Helical" evidence="9">
    <location>
        <begin position="322"/>
        <end position="341"/>
    </location>
</feature>
<sequence length="415" mass="43242">MWAVTRMLMVVFTGVTALPHSIWDASAADLTLYRGWAELIVEQHVFPLADERWQYPPGAGALLAVPWLLGGGFGYNWLFFALVAAADAGVLGLLIRATRGDDSATAQAGPWVWTVGVALLGRVCYGRFDLIVAAAAVAALLWSTRRPAAAGAAAAAGVLLKVWPVVVVLGLRRRTLGRLSAAAVCVGAAAAVGLTAWGPGAWSFLGFQSKRGLQIESVAATPLLIARLVHGGWAIVHRYGADELAGPVVSGAARGCVAVTVLGGVVLLVIWWRIRPPAADLAMAAVLIALVTSRVLSPQYLVWAVAVAAVCALDARTTQRPVLVLVLATALMSQVEFPFVYDRVATGSWPGVAVLTVRNGMLLYATVWSVARLCRNRSRQLGDNAGIPAAAMPGTPAAAGRADGVRGRSAVPAAG</sequence>
<dbReference type="Proteomes" id="UP001550535">
    <property type="component" value="Unassembled WGS sequence"/>
</dbReference>
<keyword evidence="2" id="KW-1003">Cell membrane</keyword>
<keyword evidence="11" id="KW-1185">Reference proteome</keyword>
<feature type="transmembrane region" description="Helical" evidence="9">
    <location>
        <begin position="248"/>
        <end position="272"/>
    </location>
</feature>
<comment type="caution">
    <text evidence="10">The sequence shown here is derived from an EMBL/GenBank/DDBJ whole genome shotgun (WGS) entry which is preliminary data.</text>
</comment>
<dbReference type="Pfam" id="PF09594">
    <property type="entry name" value="GT87"/>
    <property type="match status" value="1"/>
</dbReference>
<keyword evidence="3" id="KW-0808">Transferase</keyword>
<accession>A0ABV2XA44</accession>
<evidence type="ECO:0000256" key="6">
    <source>
        <dbReference type="ARBA" id="ARBA00023136"/>
    </source>
</evidence>
<evidence type="ECO:0000256" key="9">
    <source>
        <dbReference type="SAM" id="Phobius"/>
    </source>
</evidence>
<evidence type="ECO:0000256" key="4">
    <source>
        <dbReference type="ARBA" id="ARBA00022692"/>
    </source>
</evidence>
<comment type="similarity">
    <text evidence="7">Belongs to the glycosyltransferase 87 family.</text>
</comment>
<evidence type="ECO:0000256" key="3">
    <source>
        <dbReference type="ARBA" id="ARBA00022679"/>
    </source>
</evidence>
<comment type="subcellular location">
    <subcellularLocation>
        <location evidence="1">Cell membrane</location>
        <topology evidence="1">Multi-pass membrane protein</topology>
    </subcellularLocation>
</comment>
<feature type="transmembrane region" description="Helical" evidence="9">
    <location>
        <begin position="75"/>
        <end position="95"/>
    </location>
</feature>
<organism evidence="10 11">
    <name type="scientific">Nocardia niwae</name>
    <dbReference type="NCBI Taxonomy" id="626084"/>
    <lineage>
        <taxon>Bacteria</taxon>
        <taxon>Bacillati</taxon>
        <taxon>Actinomycetota</taxon>
        <taxon>Actinomycetes</taxon>
        <taxon>Mycobacteriales</taxon>
        <taxon>Nocardiaceae</taxon>
        <taxon>Nocardia</taxon>
    </lineage>
</organism>
<feature type="region of interest" description="Disordered" evidence="8">
    <location>
        <begin position="394"/>
        <end position="415"/>
    </location>
</feature>
<feature type="transmembrane region" description="Helical" evidence="9">
    <location>
        <begin position="176"/>
        <end position="197"/>
    </location>
</feature>
<evidence type="ECO:0000256" key="8">
    <source>
        <dbReference type="SAM" id="MobiDB-lite"/>
    </source>
</evidence>
<evidence type="ECO:0000256" key="5">
    <source>
        <dbReference type="ARBA" id="ARBA00022989"/>
    </source>
</evidence>
<evidence type="ECO:0000256" key="7">
    <source>
        <dbReference type="ARBA" id="ARBA00024033"/>
    </source>
</evidence>
<feature type="transmembrane region" description="Helical" evidence="9">
    <location>
        <begin position="347"/>
        <end position="371"/>
    </location>
</feature>
<name>A0ABV2XA44_9NOCA</name>
<feature type="transmembrane region" description="Helical" evidence="9">
    <location>
        <begin position="148"/>
        <end position="169"/>
    </location>
</feature>
<gene>
    <name evidence="10" type="ORF">ABZ507_13240</name>
</gene>
<feature type="transmembrane region" description="Helical" evidence="9">
    <location>
        <begin position="284"/>
        <end position="310"/>
    </location>
</feature>
<feature type="transmembrane region" description="Helical" evidence="9">
    <location>
        <begin position="217"/>
        <end position="236"/>
    </location>
</feature>
<dbReference type="InterPro" id="IPR018584">
    <property type="entry name" value="GT87"/>
</dbReference>
<evidence type="ECO:0000256" key="1">
    <source>
        <dbReference type="ARBA" id="ARBA00004651"/>
    </source>
</evidence>
<protein>
    <submittedName>
        <fullName evidence="10">Glycosyltransferase 87 family protein</fullName>
    </submittedName>
</protein>
<keyword evidence="6 9" id="KW-0472">Membrane</keyword>
<evidence type="ECO:0000256" key="2">
    <source>
        <dbReference type="ARBA" id="ARBA00022475"/>
    </source>
</evidence>
<reference evidence="10 11" key="1">
    <citation type="submission" date="2024-06" db="EMBL/GenBank/DDBJ databases">
        <title>The Natural Products Discovery Center: Release of the First 8490 Sequenced Strains for Exploring Actinobacteria Biosynthetic Diversity.</title>
        <authorList>
            <person name="Kalkreuter E."/>
            <person name="Kautsar S.A."/>
            <person name="Yang D."/>
            <person name="Bader C.D."/>
            <person name="Teijaro C.N."/>
            <person name="Fluegel L."/>
            <person name="Davis C.M."/>
            <person name="Simpson J.R."/>
            <person name="Lauterbach L."/>
            <person name="Steele A.D."/>
            <person name="Gui C."/>
            <person name="Meng S."/>
            <person name="Li G."/>
            <person name="Viehrig K."/>
            <person name="Ye F."/>
            <person name="Su P."/>
            <person name="Kiefer A.F."/>
            <person name="Nichols A."/>
            <person name="Cepeda A.J."/>
            <person name="Yan W."/>
            <person name="Fan B."/>
            <person name="Jiang Y."/>
            <person name="Adhikari A."/>
            <person name="Zheng C.-J."/>
            <person name="Schuster L."/>
            <person name="Cowan T.M."/>
            <person name="Smanski M.J."/>
            <person name="Chevrette M.G."/>
            <person name="De Carvalho L.P.S."/>
            <person name="Shen B."/>
        </authorList>
    </citation>
    <scope>NUCLEOTIDE SEQUENCE [LARGE SCALE GENOMIC DNA]</scope>
    <source>
        <strain evidence="10 11">NPDC019434</strain>
    </source>
</reference>
<feature type="transmembrane region" description="Helical" evidence="9">
    <location>
        <begin position="124"/>
        <end position="142"/>
    </location>
</feature>
<proteinExistence type="inferred from homology"/>
<evidence type="ECO:0000313" key="11">
    <source>
        <dbReference type="Proteomes" id="UP001550535"/>
    </source>
</evidence>
<dbReference type="EMBL" id="JBEYBR010000028">
    <property type="protein sequence ID" value="MEU2122773.1"/>
    <property type="molecule type" value="Genomic_DNA"/>
</dbReference>
<keyword evidence="5 9" id="KW-1133">Transmembrane helix</keyword>
<evidence type="ECO:0000313" key="10">
    <source>
        <dbReference type="EMBL" id="MEU2122773.1"/>
    </source>
</evidence>
<dbReference type="RefSeq" id="WP_169813019.1">
    <property type="nucleotide sequence ID" value="NZ_JBEYBR010000028.1"/>
</dbReference>